<keyword evidence="4" id="KW-0249">Electron transport</keyword>
<evidence type="ECO:0000256" key="2">
    <source>
        <dbReference type="ARBA" id="ARBA00022448"/>
    </source>
</evidence>
<evidence type="ECO:0000256" key="8">
    <source>
        <dbReference type="SAM" id="Phobius"/>
    </source>
</evidence>
<dbReference type="SMART" id="SM00664">
    <property type="entry name" value="DoH"/>
    <property type="match status" value="1"/>
</dbReference>
<dbReference type="PANTHER" id="PTHR47797:SF1">
    <property type="entry name" value="CYTOCHROME B561 DOMAIN-CONTAINING PROTEIN-RELATED"/>
    <property type="match status" value="1"/>
</dbReference>
<feature type="transmembrane region" description="Helical" evidence="8">
    <location>
        <begin position="554"/>
        <end position="577"/>
    </location>
</feature>
<dbReference type="EMBL" id="JACBAE010001085">
    <property type="protein sequence ID" value="KAF7173358.1"/>
    <property type="molecule type" value="Genomic_DNA"/>
</dbReference>
<evidence type="ECO:0000256" key="6">
    <source>
        <dbReference type="ARBA" id="ARBA00023136"/>
    </source>
</evidence>
<accession>A0A8H6QIJ4</accession>
<dbReference type="Pfam" id="PF16010">
    <property type="entry name" value="CDH-cyt"/>
    <property type="match status" value="1"/>
</dbReference>
<name>A0A8H6QIJ4_9EURO</name>
<feature type="compositionally biased region" description="Polar residues" evidence="7">
    <location>
        <begin position="588"/>
        <end position="598"/>
    </location>
</feature>
<keyword evidence="3 8" id="KW-0812">Transmembrane</keyword>
<dbReference type="AlphaFoldDB" id="A0A8H6QIJ4"/>
<dbReference type="SMART" id="SM00665">
    <property type="entry name" value="B561"/>
    <property type="match status" value="1"/>
</dbReference>
<evidence type="ECO:0000313" key="11">
    <source>
        <dbReference type="Proteomes" id="UP000654922"/>
    </source>
</evidence>
<dbReference type="InterPro" id="IPR015920">
    <property type="entry name" value="Cellobiose_DH-like_cyt"/>
</dbReference>
<dbReference type="CDD" id="cd08760">
    <property type="entry name" value="Cyt_b561_FRRS1_like"/>
    <property type="match status" value="1"/>
</dbReference>
<dbReference type="OrthoDB" id="19261at2759"/>
<dbReference type="Proteomes" id="UP000654922">
    <property type="component" value="Unassembled WGS sequence"/>
</dbReference>
<feature type="transmembrane region" description="Helical" evidence="8">
    <location>
        <begin position="451"/>
        <end position="471"/>
    </location>
</feature>
<feature type="transmembrane region" description="Helical" evidence="8">
    <location>
        <begin position="483"/>
        <end position="502"/>
    </location>
</feature>
<proteinExistence type="predicted"/>
<evidence type="ECO:0000256" key="1">
    <source>
        <dbReference type="ARBA" id="ARBA00004370"/>
    </source>
</evidence>
<keyword evidence="6 8" id="KW-0472">Membrane</keyword>
<dbReference type="SUPFAM" id="SSF49344">
    <property type="entry name" value="CBD9-like"/>
    <property type="match status" value="1"/>
</dbReference>
<dbReference type="PROSITE" id="PS50939">
    <property type="entry name" value="CYTOCHROME_B561"/>
    <property type="match status" value="1"/>
</dbReference>
<protein>
    <recommendedName>
        <fullName evidence="9">Cytochrome b561 domain-containing protein</fullName>
    </recommendedName>
</protein>
<comment type="subcellular location">
    <subcellularLocation>
        <location evidence="1">Membrane</location>
    </subcellularLocation>
</comment>
<reference evidence="10" key="1">
    <citation type="submission" date="2020-06" db="EMBL/GenBank/DDBJ databases">
        <title>Draft genome sequences of strains closely related to Aspergillus parafelis and Aspergillus hiratsukae.</title>
        <authorList>
            <person name="Dos Santos R.A.C."/>
            <person name="Rivero-Menendez O."/>
            <person name="Steenwyk J.L."/>
            <person name="Mead M.E."/>
            <person name="Goldman G.H."/>
            <person name="Alastruey-Izquierdo A."/>
            <person name="Rokas A."/>
        </authorList>
    </citation>
    <scope>NUCLEOTIDE SEQUENCE</scope>
    <source>
        <strain evidence="10">CNM-CM5623</strain>
    </source>
</reference>
<evidence type="ECO:0000256" key="4">
    <source>
        <dbReference type="ARBA" id="ARBA00022982"/>
    </source>
</evidence>
<keyword evidence="2" id="KW-0813">Transport</keyword>
<organism evidence="10 11">
    <name type="scientific">Aspergillus felis</name>
    <dbReference type="NCBI Taxonomy" id="1287682"/>
    <lineage>
        <taxon>Eukaryota</taxon>
        <taxon>Fungi</taxon>
        <taxon>Dikarya</taxon>
        <taxon>Ascomycota</taxon>
        <taxon>Pezizomycotina</taxon>
        <taxon>Eurotiomycetes</taxon>
        <taxon>Eurotiomycetidae</taxon>
        <taxon>Eurotiales</taxon>
        <taxon>Aspergillaceae</taxon>
        <taxon>Aspergillus</taxon>
        <taxon>Aspergillus subgen. Fumigati</taxon>
    </lineage>
</organism>
<feature type="domain" description="Cytochrome b561" evidence="9">
    <location>
        <begin position="381"/>
        <end position="580"/>
    </location>
</feature>
<evidence type="ECO:0000313" key="10">
    <source>
        <dbReference type="EMBL" id="KAF7173358.1"/>
    </source>
</evidence>
<feature type="transmembrane region" description="Helical" evidence="8">
    <location>
        <begin position="522"/>
        <end position="542"/>
    </location>
</feature>
<dbReference type="Gene3D" id="1.20.120.1770">
    <property type="match status" value="1"/>
</dbReference>
<keyword evidence="5 8" id="KW-1133">Transmembrane helix</keyword>
<dbReference type="InterPro" id="IPR005018">
    <property type="entry name" value="DOMON_domain"/>
</dbReference>
<dbReference type="Gene3D" id="2.60.40.1210">
    <property type="entry name" value="Cellobiose dehydrogenase, cytochrome domain"/>
    <property type="match status" value="1"/>
</dbReference>
<comment type="caution">
    <text evidence="10">The sequence shown here is derived from an EMBL/GenBank/DDBJ whole genome shotgun (WGS) entry which is preliminary data.</text>
</comment>
<evidence type="ECO:0000256" key="3">
    <source>
        <dbReference type="ARBA" id="ARBA00022692"/>
    </source>
</evidence>
<dbReference type="PANTHER" id="PTHR47797">
    <property type="entry name" value="DEHYDROGENASE, PUTATIVE (AFU_ORTHOLOGUE AFUA_8G05805)-RELATED"/>
    <property type="match status" value="1"/>
</dbReference>
<dbReference type="CDD" id="cd09630">
    <property type="entry name" value="CDH_like_cytochrome"/>
    <property type="match status" value="1"/>
</dbReference>
<dbReference type="Pfam" id="PF03188">
    <property type="entry name" value="Cytochrom_B561"/>
    <property type="match status" value="1"/>
</dbReference>
<feature type="region of interest" description="Disordered" evidence="7">
    <location>
        <begin position="582"/>
        <end position="608"/>
    </location>
</feature>
<evidence type="ECO:0000256" key="7">
    <source>
        <dbReference type="SAM" id="MobiDB-lite"/>
    </source>
</evidence>
<sequence>MYGDSFFPVFLSPPALLANLRMNHLRLQAFLHPSTESEGKALALLGRITAFPPEQWAMSEGDLGMQQYVDRQLSALETDIGAPLPLLATVVSRNSGRTLSIARVENARRIHIHSLASRPDSEELDLFRVFFGSSSDLISTSEESFISTMIDLAARGNLGGPGVKSPMLLSVYLHGGPVLSDRVNYNGEQGLFSISSFLAKDRGALQRGYANGPLAAAQIYSFSPASDVVYSVIVPESTVSSNSGPIYFQIRAPTTYQWVALGQGSQMAGSNMFLMYAASANNVTLSPRSGRGHVPPGYNPDAQIDLLDGTGISNGYMTANVRCNNCLQWIGGSLDPSSTSSSWIWAEKKGPVIDSSDVSFGITLHDSHGVQTVNMAQARMAAVNASNPFAGVNAASTPQTATGGTTTSNTNSALIAHAALMSVAFVVLFPSFAISIHIIPYSKAVMRIHAPLQLFTLAMAIAGLGLGVYLGVDTNQMDKYHPIIGLVVVGLLVLFQPLMGLLQHMHFRRTDGKSVFAYIHRWLGRVLIALGIINGGLGFLLTKNSGKGASKGAIIAYSVVAGVVGLAYIIFVIVLPFRPKRSAAPQKEVSSNSSSEETGLQERNGVSN</sequence>
<dbReference type="GO" id="GO:0016020">
    <property type="term" value="C:membrane"/>
    <property type="evidence" value="ECO:0007669"/>
    <property type="project" value="UniProtKB-SubCell"/>
</dbReference>
<evidence type="ECO:0000259" key="9">
    <source>
        <dbReference type="PROSITE" id="PS50939"/>
    </source>
</evidence>
<gene>
    <name evidence="10" type="ORF">CNMCM5623_005603</name>
</gene>
<feature type="transmembrane region" description="Helical" evidence="8">
    <location>
        <begin position="414"/>
        <end position="439"/>
    </location>
</feature>
<evidence type="ECO:0000256" key="5">
    <source>
        <dbReference type="ARBA" id="ARBA00022989"/>
    </source>
</evidence>
<dbReference type="InterPro" id="IPR006593">
    <property type="entry name" value="Cyt_b561/ferric_Rdtase_TM"/>
</dbReference>